<keyword evidence="1" id="KW-0472">Membrane</keyword>
<proteinExistence type="predicted"/>
<evidence type="ECO:0000313" key="2">
    <source>
        <dbReference type="EMBL" id="MED5015936.1"/>
    </source>
</evidence>
<dbReference type="Proteomes" id="UP001343257">
    <property type="component" value="Unassembled WGS sequence"/>
</dbReference>
<reference evidence="2 3" key="1">
    <citation type="submission" date="2023-03" db="EMBL/GenBank/DDBJ databases">
        <title>Bacillus Genome Sequencing.</title>
        <authorList>
            <person name="Dunlap C."/>
        </authorList>
    </citation>
    <scope>NUCLEOTIDE SEQUENCE [LARGE SCALE GENOMIC DNA]</scope>
    <source>
        <strain evidence="2 3">NRS-52</strain>
    </source>
</reference>
<keyword evidence="1" id="KW-0812">Transmembrane</keyword>
<dbReference type="EMBL" id="JARTLD010000003">
    <property type="protein sequence ID" value="MED5015936.1"/>
    <property type="molecule type" value="Genomic_DNA"/>
</dbReference>
<gene>
    <name evidence="2" type="ORF">P9847_01310</name>
</gene>
<sequence>MNVIGNQAGNTLNSMAFALMELLGLYLLAPMLAAGILLYTVRVRGKSFKLLIGIVGLIGLYFMMTRGIQGFSSKVH</sequence>
<accession>A0ABU6PM54</accession>
<feature type="transmembrane region" description="Helical" evidence="1">
    <location>
        <begin position="50"/>
        <end position="68"/>
    </location>
</feature>
<comment type="caution">
    <text evidence="2">The sequence shown here is derived from an EMBL/GenBank/DDBJ whole genome shotgun (WGS) entry which is preliminary data.</text>
</comment>
<protein>
    <submittedName>
        <fullName evidence="2">Uncharacterized protein</fullName>
    </submittedName>
</protein>
<name>A0ABU6PM54_9BACL</name>
<dbReference type="RefSeq" id="WP_328274753.1">
    <property type="nucleotide sequence ID" value="NZ_JARTLD010000003.1"/>
</dbReference>
<feature type="transmembrane region" description="Helical" evidence="1">
    <location>
        <begin position="15"/>
        <end position="38"/>
    </location>
</feature>
<evidence type="ECO:0000256" key="1">
    <source>
        <dbReference type="SAM" id="Phobius"/>
    </source>
</evidence>
<keyword evidence="1" id="KW-1133">Transmembrane helix</keyword>
<keyword evidence="3" id="KW-1185">Reference proteome</keyword>
<evidence type="ECO:0000313" key="3">
    <source>
        <dbReference type="Proteomes" id="UP001343257"/>
    </source>
</evidence>
<organism evidence="2 3">
    <name type="scientific">Paenibacillus chibensis</name>
    <dbReference type="NCBI Taxonomy" id="59846"/>
    <lineage>
        <taxon>Bacteria</taxon>
        <taxon>Bacillati</taxon>
        <taxon>Bacillota</taxon>
        <taxon>Bacilli</taxon>
        <taxon>Bacillales</taxon>
        <taxon>Paenibacillaceae</taxon>
        <taxon>Paenibacillus</taxon>
    </lineage>
</organism>